<comment type="caution">
    <text evidence="1">The sequence shown here is derived from an EMBL/GenBank/DDBJ whole genome shotgun (WGS) entry which is preliminary data.</text>
</comment>
<dbReference type="Proteomes" id="UP000799764">
    <property type="component" value="Unassembled WGS sequence"/>
</dbReference>
<sequence>MLNGREVLDKQFAIGWNKLPAELKLEILSYDPKLNGDFKRRNKKHNPGNQGGWKTLLRYHKMTPELGALATEIFYAKHHFRIEGADDQMKQKWNIVSVQKLFFPKPEVNQFIKLLYFRVPLDSLAWSRLQRLANGDFGFERLNHLTVEVVHTVYYRLKYGTFLHRGSLAPAHLEVSKYEPVVFRHAGAVIYTCNLLDHPWDRPENSKKGTFVREMERLLQNTITFTRARNHSR</sequence>
<keyword evidence="2" id="KW-1185">Reference proteome</keyword>
<organism evidence="1 2">
    <name type="scientific">Karstenula rhodostoma CBS 690.94</name>
    <dbReference type="NCBI Taxonomy" id="1392251"/>
    <lineage>
        <taxon>Eukaryota</taxon>
        <taxon>Fungi</taxon>
        <taxon>Dikarya</taxon>
        <taxon>Ascomycota</taxon>
        <taxon>Pezizomycotina</taxon>
        <taxon>Dothideomycetes</taxon>
        <taxon>Pleosporomycetidae</taxon>
        <taxon>Pleosporales</taxon>
        <taxon>Massarineae</taxon>
        <taxon>Didymosphaeriaceae</taxon>
        <taxon>Karstenula</taxon>
    </lineage>
</organism>
<name>A0A9P4UHX3_9PLEO</name>
<protein>
    <submittedName>
        <fullName evidence="1">Uncharacterized protein</fullName>
    </submittedName>
</protein>
<evidence type="ECO:0000313" key="1">
    <source>
        <dbReference type="EMBL" id="KAF2449707.1"/>
    </source>
</evidence>
<dbReference type="OrthoDB" id="3801236at2759"/>
<dbReference type="AlphaFoldDB" id="A0A9P4UHX3"/>
<gene>
    <name evidence="1" type="ORF">P171DRAFT_198563</name>
</gene>
<dbReference type="EMBL" id="MU001494">
    <property type="protein sequence ID" value="KAF2449707.1"/>
    <property type="molecule type" value="Genomic_DNA"/>
</dbReference>
<proteinExistence type="predicted"/>
<evidence type="ECO:0000313" key="2">
    <source>
        <dbReference type="Proteomes" id="UP000799764"/>
    </source>
</evidence>
<reference evidence="1" key="1">
    <citation type="journal article" date="2020" name="Stud. Mycol.">
        <title>101 Dothideomycetes genomes: a test case for predicting lifestyles and emergence of pathogens.</title>
        <authorList>
            <person name="Haridas S."/>
            <person name="Albert R."/>
            <person name="Binder M."/>
            <person name="Bloem J."/>
            <person name="Labutti K."/>
            <person name="Salamov A."/>
            <person name="Andreopoulos B."/>
            <person name="Baker S."/>
            <person name="Barry K."/>
            <person name="Bills G."/>
            <person name="Bluhm B."/>
            <person name="Cannon C."/>
            <person name="Castanera R."/>
            <person name="Culley D."/>
            <person name="Daum C."/>
            <person name="Ezra D."/>
            <person name="Gonzalez J."/>
            <person name="Henrissat B."/>
            <person name="Kuo A."/>
            <person name="Liang C."/>
            <person name="Lipzen A."/>
            <person name="Lutzoni F."/>
            <person name="Magnuson J."/>
            <person name="Mondo S."/>
            <person name="Nolan M."/>
            <person name="Ohm R."/>
            <person name="Pangilinan J."/>
            <person name="Park H.-J."/>
            <person name="Ramirez L."/>
            <person name="Alfaro M."/>
            <person name="Sun H."/>
            <person name="Tritt A."/>
            <person name="Yoshinaga Y."/>
            <person name="Zwiers L.-H."/>
            <person name="Turgeon B."/>
            <person name="Goodwin S."/>
            <person name="Spatafora J."/>
            <person name="Crous P."/>
            <person name="Grigoriev I."/>
        </authorList>
    </citation>
    <scope>NUCLEOTIDE SEQUENCE</scope>
    <source>
        <strain evidence="1">CBS 690.94</strain>
    </source>
</reference>
<accession>A0A9P4UHX3</accession>